<keyword evidence="3" id="KW-1185">Reference proteome</keyword>
<evidence type="ECO:0000256" key="1">
    <source>
        <dbReference type="SAM" id="MobiDB-lite"/>
    </source>
</evidence>
<comment type="caution">
    <text evidence="2">The sequence shown here is derived from an EMBL/GenBank/DDBJ whole genome shotgun (WGS) entry which is preliminary data.</text>
</comment>
<reference evidence="2" key="1">
    <citation type="submission" date="2021-04" db="EMBL/GenBank/DDBJ databases">
        <authorList>
            <person name="Tunstrom K."/>
        </authorList>
    </citation>
    <scope>NUCLEOTIDE SEQUENCE</scope>
</reference>
<dbReference type="AlphaFoldDB" id="A0A8S3XDB5"/>
<organism evidence="2 3">
    <name type="scientific">Parnassius apollo</name>
    <name type="common">Apollo butterfly</name>
    <name type="synonym">Papilio apollo</name>
    <dbReference type="NCBI Taxonomy" id="110799"/>
    <lineage>
        <taxon>Eukaryota</taxon>
        <taxon>Metazoa</taxon>
        <taxon>Ecdysozoa</taxon>
        <taxon>Arthropoda</taxon>
        <taxon>Hexapoda</taxon>
        <taxon>Insecta</taxon>
        <taxon>Pterygota</taxon>
        <taxon>Neoptera</taxon>
        <taxon>Endopterygota</taxon>
        <taxon>Lepidoptera</taxon>
        <taxon>Glossata</taxon>
        <taxon>Ditrysia</taxon>
        <taxon>Papilionoidea</taxon>
        <taxon>Papilionidae</taxon>
        <taxon>Parnassiinae</taxon>
        <taxon>Parnassini</taxon>
        <taxon>Parnassius</taxon>
        <taxon>Parnassius</taxon>
    </lineage>
</organism>
<feature type="compositionally biased region" description="Low complexity" evidence="1">
    <location>
        <begin position="48"/>
        <end position="58"/>
    </location>
</feature>
<proteinExistence type="predicted"/>
<dbReference type="OrthoDB" id="7483379at2759"/>
<dbReference type="Proteomes" id="UP000691718">
    <property type="component" value="Unassembled WGS sequence"/>
</dbReference>
<evidence type="ECO:0000313" key="2">
    <source>
        <dbReference type="EMBL" id="CAG5006666.1"/>
    </source>
</evidence>
<protein>
    <submittedName>
        <fullName evidence="2">(apollo) hypothetical protein</fullName>
    </submittedName>
</protein>
<sequence>MEEQTVDEVTLLNSQKRVRACIIEFGEQGFVRKQCLQSNKETQEKKNGSNLPSLNLNLHRPTTEGGDKKLKLSDLYTTVKDPIYPCANEIHLKKLVELQRFNCDDWYAVRFIDAQKKYLSTPGFVELAVNDSLKRFESAMLRDDPRSYLLERSFAGLTNSLLCQKEELQRALQALVDWAADSQQTLTPNTLFMIK</sequence>
<gene>
    <name evidence="2" type="ORF">PAPOLLO_LOCUS14788</name>
</gene>
<feature type="region of interest" description="Disordered" evidence="1">
    <location>
        <begin position="41"/>
        <end position="65"/>
    </location>
</feature>
<name>A0A8S3XDB5_PARAO</name>
<accession>A0A8S3XDB5</accession>
<dbReference type="EMBL" id="CAJQZP010000984">
    <property type="protein sequence ID" value="CAG5006666.1"/>
    <property type="molecule type" value="Genomic_DNA"/>
</dbReference>
<evidence type="ECO:0000313" key="3">
    <source>
        <dbReference type="Proteomes" id="UP000691718"/>
    </source>
</evidence>